<dbReference type="InterPro" id="IPR011335">
    <property type="entry name" value="Restrct_endonuc-II-like"/>
</dbReference>
<dbReference type="Gene3D" id="3.90.1570.10">
    <property type="entry name" value="tt1808, chain A"/>
    <property type="match status" value="1"/>
</dbReference>
<comment type="caution">
    <text evidence="3">The sequence shown here is derived from an EMBL/GenBank/DDBJ whole genome shotgun (WGS) entry which is preliminary data.</text>
</comment>
<gene>
    <name evidence="3" type="ORF">F4Y08_05815</name>
</gene>
<evidence type="ECO:0000259" key="2">
    <source>
        <dbReference type="Pfam" id="PF05685"/>
    </source>
</evidence>
<dbReference type="InterPro" id="IPR008538">
    <property type="entry name" value="Uma2"/>
</dbReference>
<dbReference type="InterPro" id="IPR012296">
    <property type="entry name" value="Nuclease_put_TT1808"/>
</dbReference>
<feature type="region of interest" description="Disordered" evidence="1">
    <location>
        <begin position="1"/>
        <end position="26"/>
    </location>
</feature>
<dbReference type="Pfam" id="PF05685">
    <property type="entry name" value="Uma2"/>
    <property type="match status" value="1"/>
</dbReference>
<feature type="domain" description="Putative restriction endonuclease" evidence="2">
    <location>
        <begin position="66"/>
        <end position="222"/>
    </location>
</feature>
<dbReference type="CDD" id="cd06260">
    <property type="entry name" value="DUF820-like"/>
    <property type="match status" value="1"/>
</dbReference>
<dbReference type="SUPFAM" id="SSF52980">
    <property type="entry name" value="Restriction endonuclease-like"/>
    <property type="match status" value="1"/>
</dbReference>
<organism evidence="3">
    <name type="scientific">Caldilineaceae bacterium SB0662_bin_9</name>
    <dbReference type="NCBI Taxonomy" id="2605258"/>
    <lineage>
        <taxon>Bacteria</taxon>
        <taxon>Bacillati</taxon>
        <taxon>Chloroflexota</taxon>
        <taxon>Caldilineae</taxon>
        <taxon>Caldilineales</taxon>
        <taxon>Caldilineaceae</taxon>
    </lineage>
</organism>
<evidence type="ECO:0000313" key="3">
    <source>
        <dbReference type="EMBL" id="MYD89844.1"/>
    </source>
</evidence>
<evidence type="ECO:0000256" key="1">
    <source>
        <dbReference type="SAM" id="MobiDB-lite"/>
    </source>
</evidence>
<sequence length="338" mass="38540">MATASSGAPVRDTSFQETTGDKTDNGVVMPARHPAWLRALWHYDPNYDYDLEHHEYDEFHTTDPYYIDSEVRLSPTPEHSVFLDRAGRNLETFLELRGRYCPITREVPIQDLEALPTHPGLIRSRHRIEPDLAMWPPGTVIAPDRAVSWREQGAPLLVLECLSPSTEAKDREDNPVIYDLMGVAEYWICFPSDRHPMFGYQRTDAGEWISVAAGANREAWSPVLQTRIRTDPVCGFQCQDPVTGNWVDMERHLQAKGKEIGRAEGMEIGKAEGLEVGRTEGIEIGRAEGKREVLLDLARSLHPTSAEYQAFVQELDQTPWTEWPDIATVLQRFQRFQR</sequence>
<reference evidence="3" key="1">
    <citation type="submission" date="2019-09" db="EMBL/GenBank/DDBJ databases">
        <title>Characterisation of the sponge microbiome using genome-centric metagenomics.</title>
        <authorList>
            <person name="Engelberts J.P."/>
            <person name="Robbins S.J."/>
            <person name="De Goeij J.M."/>
            <person name="Aranda M."/>
            <person name="Bell S.C."/>
            <person name="Webster N.S."/>
        </authorList>
    </citation>
    <scope>NUCLEOTIDE SEQUENCE</scope>
    <source>
        <strain evidence="3">SB0662_bin_9</strain>
    </source>
</reference>
<name>A0A6B1DTZ3_9CHLR</name>
<protein>
    <recommendedName>
        <fullName evidence="2">Putative restriction endonuclease domain-containing protein</fullName>
    </recommendedName>
</protein>
<dbReference type="EMBL" id="VXPY01000036">
    <property type="protein sequence ID" value="MYD89844.1"/>
    <property type="molecule type" value="Genomic_DNA"/>
</dbReference>
<proteinExistence type="predicted"/>
<dbReference type="AlphaFoldDB" id="A0A6B1DTZ3"/>
<accession>A0A6B1DTZ3</accession>